<evidence type="ECO:0000259" key="1">
    <source>
        <dbReference type="Pfam" id="PF04457"/>
    </source>
</evidence>
<feature type="domain" description="MJ1316 RNA cyclic group end recognition" evidence="1">
    <location>
        <begin position="26"/>
        <end position="82"/>
    </location>
</feature>
<evidence type="ECO:0000313" key="3">
    <source>
        <dbReference type="Proteomes" id="UP000196694"/>
    </source>
</evidence>
<name>A0A211YMT6_9CREN</name>
<comment type="caution">
    <text evidence="2">The sequence shown here is derived from an EMBL/GenBank/DDBJ whole genome shotgun (WGS) entry which is preliminary data.</text>
</comment>
<protein>
    <recommendedName>
        <fullName evidence="1">MJ1316 RNA cyclic group end recognition domain-containing protein</fullName>
    </recommendedName>
</protein>
<reference evidence="2 3" key="1">
    <citation type="submission" date="2017-05" db="EMBL/GenBank/DDBJ databases">
        <title>The draft genome of the hyperthermophilic archaeon 'Pyrodictium delaneyi strain Hulk', an iron and nitrate reducer, reveals the capacity for sulfate reduction.</title>
        <authorList>
            <person name="Demey L.M."/>
            <person name="Miller C."/>
            <person name="Manzella M."/>
            <person name="Reguera G."/>
            <person name="Kashefi K."/>
        </authorList>
    </citation>
    <scope>NUCLEOTIDE SEQUENCE [LARGE SCALE GENOMIC DNA]</scope>
    <source>
        <strain evidence="2 3">Hulk</strain>
    </source>
</reference>
<accession>A0A211YMT6</accession>
<keyword evidence="3" id="KW-1185">Reference proteome</keyword>
<gene>
    <name evidence="2" type="ORF">Pdsh_07440</name>
</gene>
<dbReference type="Pfam" id="PF04457">
    <property type="entry name" value="MJ1316"/>
    <property type="match status" value="1"/>
</dbReference>
<evidence type="ECO:0000313" key="2">
    <source>
        <dbReference type="EMBL" id="OWJ54310.1"/>
    </source>
</evidence>
<dbReference type="AlphaFoldDB" id="A0A211YMT6"/>
<proteinExistence type="predicted"/>
<dbReference type="Proteomes" id="UP000196694">
    <property type="component" value="Unassembled WGS sequence"/>
</dbReference>
<sequence>MYTLLPGRRGEIHEAVARFFHTSSTGYIVIAERGTATGVKRIPRERIARVTRSHLVLEDGTVIPLHRVIAIEDGEGGTIWQRYKSSKDGEREA</sequence>
<dbReference type="EMBL" id="NCQP01000006">
    <property type="protein sequence ID" value="OWJ54310.1"/>
    <property type="molecule type" value="Genomic_DNA"/>
</dbReference>
<dbReference type="InterPro" id="IPR040459">
    <property type="entry name" value="MJ1316"/>
</dbReference>
<organism evidence="2 3">
    <name type="scientific">Pyrodictium delaneyi</name>
    <dbReference type="NCBI Taxonomy" id="1273541"/>
    <lineage>
        <taxon>Archaea</taxon>
        <taxon>Thermoproteota</taxon>
        <taxon>Thermoprotei</taxon>
        <taxon>Desulfurococcales</taxon>
        <taxon>Pyrodictiaceae</taxon>
        <taxon>Pyrodictium</taxon>
    </lineage>
</organism>